<dbReference type="Proteomes" id="UP000648187">
    <property type="component" value="Unassembled WGS sequence"/>
</dbReference>
<dbReference type="PANTHER" id="PTHR48021">
    <property type="match status" value="1"/>
</dbReference>
<feature type="transmembrane region" description="Helical" evidence="8">
    <location>
        <begin position="909"/>
        <end position="930"/>
    </location>
</feature>
<feature type="domain" description="Major facilitator superfamily (MFS) profile" evidence="9">
    <location>
        <begin position="1"/>
        <end position="424"/>
    </location>
</feature>
<dbReference type="InterPro" id="IPR020846">
    <property type="entry name" value="MFS_dom"/>
</dbReference>
<dbReference type="FunFam" id="1.20.1250.20:FF:000218">
    <property type="entry name" value="facilitated trehalose transporter Tret1"/>
    <property type="match status" value="3"/>
</dbReference>
<dbReference type="InterPro" id="IPR005828">
    <property type="entry name" value="MFS_sugar_transport-like"/>
</dbReference>
<feature type="transmembrane region" description="Helical" evidence="8">
    <location>
        <begin position="94"/>
        <end position="116"/>
    </location>
</feature>
<gene>
    <name evidence="10" type="ORF">HW555_012651</name>
</gene>
<feature type="transmembrane region" description="Helical" evidence="8">
    <location>
        <begin position="503"/>
        <end position="522"/>
    </location>
</feature>
<sequence length="1442" mass="156025">MLYIGQLLCGYGLGWPAPVIALLQNPELTILETPITVEQASWIVSSSFVGFLTGPYVSGYLCNVIGRKPCLYIGGAFLGLGFMILAIAKHIAIIYLGRIVVGFGTGMLFVTNLVYLGELASIRNRGTLLTLTGFSSTCGTLIAYSVGPFVSYAAISWIAAGIVVAYMVGLFFIVPETAVYLVMANRRDEAMELLTSLGRKDDIDDVVAKANEKPMSNKDQMAEMFTIKSNRKALFLIITLNILQQLSGINIVLSFSTTIFEMTGSSMEPHVSTIIVGVTQVGAASIAPLFVDRTGRKILLLISSAACSISLFALGAYFFLYDNEYTIADDLQWMALTSVVLYFIAYFSGFGIIPNTFIGEMFTNNCRGFSSTFTVTIGWVFGFGVSAAFGYMLPAWGPSVTFWIFAGASVVACLFSAIFVPETKGKSLLEIQEILMYIGQLMVGYSLGWTAPVLAELQSPDQTVLDSVLTVEQGSWVVSVIFIGTITGPYVSGYLCNVIGRKPCLYIGGVFLTLGFLILALANQLAMLYAGRIVVGFGNGMLFVTNLVYLGELASTNIRGTLLTLTGFSSTLGTLIAYVVGPYVSFAAIGWLAVGIGCSYIISLFFFVPETAVYFVMSGKKDEAIDLLTSLGRKDDIDDVVAKANEKPMSNKDQMAEMFTIKSNRKALFLIIVLNSFQQLSGVIAVISFATTIFELTGSSMEPHVSTIIVGVTQVGAGSIAPLFVDRTGRKILLLVSTAACSISLIALGVYFFLYENDYAIADDLQWMSLVSLVLYFIAYFSGFGIIPNTFIGEMFTDNCRGFSSTFTVTVGWVIGFGVSTAFGYMLPAWGPAVTFWIFAGACALACLFSAIFVPETKGKSLLEIQELLIYIGQFGIGYNLGWTAPVLAKLQDPEQTPLDNIISDGMSSWIVSFIYFGTISGPYISGYLCNVIGRKPCLFLGGCAHFIASLTLAMSKNVAVILTGRVLSGLGNGIIYVTNLMYIGEMASTKIRGTLLTLTGLSSTFGTLIVYSVGPFVSYASISWLSMTISGIYLIALFFVVPETATYHIIAGKKDAAIANLTLLGRQSDIEEVVTKASEKPRSKKDQMTEMFTVKSNRRALFIVLTLSVLQQMSGVIPLTAFVTIIFAMTGSTVEAYVSTIIVGLTQIFAASIAPLLVDRIGRKILLLVSTAACSLSMAALGTYFYLYNNGYAIAEDLQWLSLVSLMLFFVFYFSGFGIIPNTFIGEMFTDTCRGFCSTFSATVGWIVGFGVTTSFGYILLAWGPSTTFYIFTATCTIAFLFSAAFVPETKGKSLLQIQEFLGKLLLQYTKRNFMLPLKRWVYHLLKISCISNKLFPLVSGTNIALNKKAKAQAAAKIQKVTAGPHAVLSTNSGAILAAPTCVTPTIMVDTWGSIEDPVISKMVVAKDITAIIPLNCWSIFNVIIMNNAFLLDFTVTISVI</sequence>
<feature type="transmembrane region" description="Helical" evidence="8">
    <location>
        <begin position="233"/>
        <end position="253"/>
    </location>
</feature>
<dbReference type="PROSITE" id="PS00217">
    <property type="entry name" value="SUGAR_TRANSPORT_2"/>
    <property type="match status" value="3"/>
</dbReference>
<keyword evidence="3" id="KW-1003">Cell membrane</keyword>
<feature type="transmembrane region" description="Helical" evidence="8">
    <location>
        <begin position="937"/>
        <end position="955"/>
    </location>
</feature>
<evidence type="ECO:0000256" key="3">
    <source>
        <dbReference type="ARBA" id="ARBA00022475"/>
    </source>
</evidence>
<dbReference type="Pfam" id="PF00083">
    <property type="entry name" value="Sugar_tr"/>
    <property type="match status" value="3"/>
</dbReference>
<feature type="transmembrane region" description="Helical" evidence="8">
    <location>
        <begin position="373"/>
        <end position="394"/>
    </location>
</feature>
<feature type="transmembrane region" description="Helical" evidence="8">
    <location>
        <begin position="732"/>
        <end position="755"/>
    </location>
</feature>
<feature type="transmembrane region" description="Helical" evidence="8">
    <location>
        <begin position="767"/>
        <end position="787"/>
    </location>
</feature>
<feature type="transmembrane region" description="Helical" evidence="8">
    <location>
        <begin position="1137"/>
        <end position="1159"/>
    </location>
</feature>
<feature type="transmembrane region" description="Helical" evidence="8">
    <location>
        <begin position="1020"/>
        <end position="1042"/>
    </location>
</feature>
<evidence type="ECO:0000313" key="11">
    <source>
        <dbReference type="Proteomes" id="UP000648187"/>
    </source>
</evidence>
<feature type="transmembrane region" description="Helical" evidence="8">
    <location>
        <begin position="333"/>
        <end position="353"/>
    </location>
</feature>
<keyword evidence="11" id="KW-1185">Reference proteome</keyword>
<dbReference type="PANTHER" id="PTHR48021:SF47">
    <property type="entry name" value="GH17672P"/>
    <property type="match status" value="1"/>
</dbReference>
<feature type="transmembrane region" description="Helical" evidence="8">
    <location>
        <begin position="70"/>
        <end position="88"/>
    </location>
</feature>
<feature type="transmembrane region" description="Helical" evidence="8">
    <location>
        <begin position="961"/>
        <end position="984"/>
    </location>
</feature>
<feature type="domain" description="Major facilitator superfamily (MFS) profile" evidence="9">
    <location>
        <begin position="866"/>
        <end position="1292"/>
    </location>
</feature>
<reference evidence="10" key="1">
    <citation type="submission" date="2020-08" db="EMBL/GenBank/DDBJ databases">
        <title>Spodoptera exigua strain:BAW_Kor-Di-RS1 Genome sequencing and assembly.</title>
        <authorList>
            <person name="Kim J."/>
            <person name="Nam H.Y."/>
            <person name="Kwon M."/>
            <person name="Choi J.H."/>
            <person name="Cho S.R."/>
            <person name="Kim G.-H."/>
        </authorList>
    </citation>
    <scope>NUCLEOTIDE SEQUENCE</scope>
    <source>
        <strain evidence="10">BAW_Kor-Di-RS1</strain>
        <tissue evidence="10">Whole-body</tissue>
    </source>
</reference>
<feature type="transmembrane region" description="Helical" evidence="8">
    <location>
        <begin position="273"/>
        <end position="291"/>
    </location>
</feature>
<evidence type="ECO:0000256" key="4">
    <source>
        <dbReference type="ARBA" id="ARBA00022597"/>
    </source>
</evidence>
<dbReference type="InterPro" id="IPR050549">
    <property type="entry name" value="MFS_Trehalose_Transporter"/>
</dbReference>
<feature type="transmembrane region" description="Helical" evidence="8">
    <location>
        <begin position="475"/>
        <end position="496"/>
    </location>
</feature>
<feature type="transmembrane region" description="Helical" evidence="8">
    <location>
        <begin position="40"/>
        <end position="58"/>
    </location>
</feature>
<protein>
    <recommendedName>
        <fullName evidence="9">Major facilitator superfamily (MFS) profile domain-containing protein</fullName>
    </recommendedName>
</protein>
<organism evidence="10 11">
    <name type="scientific">Spodoptera exigua</name>
    <name type="common">Beet armyworm</name>
    <name type="synonym">Noctua fulgens</name>
    <dbReference type="NCBI Taxonomy" id="7107"/>
    <lineage>
        <taxon>Eukaryota</taxon>
        <taxon>Metazoa</taxon>
        <taxon>Ecdysozoa</taxon>
        <taxon>Arthropoda</taxon>
        <taxon>Hexapoda</taxon>
        <taxon>Insecta</taxon>
        <taxon>Pterygota</taxon>
        <taxon>Neoptera</taxon>
        <taxon>Endopterygota</taxon>
        <taxon>Lepidoptera</taxon>
        <taxon>Glossata</taxon>
        <taxon>Ditrysia</taxon>
        <taxon>Noctuoidea</taxon>
        <taxon>Noctuidae</taxon>
        <taxon>Amphipyrinae</taxon>
        <taxon>Spodoptera</taxon>
    </lineage>
</organism>
<proteinExistence type="predicted"/>
<feature type="transmembrane region" description="Helical" evidence="8">
    <location>
        <begin position="705"/>
        <end position="725"/>
    </location>
</feature>
<feature type="transmembrane region" description="Helical" evidence="8">
    <location>
        <begin position="586"/>
        <end position="608"/>
    </location>
</feature>
<evidence type="ECO:0000256" key="8">
    <source>
        <dbReference type="SAM" id="Phobius"/>
    </source>
</evidence>
<feature type="transmembrane region" description="Helical" evidence="8">
    <location>
        <begin position="562"/>
        <end position="580"/>
    </location>
</feature>
<dbReference type="GO" id="GO:0005886">
    <property type="term" value="C:plasma membrane"/>
    <property type="evidence" value="ECO:0007669"/>
    <property type="project" value="UniProtKB-SubCell"/>
</dbReference>
<keyword evidence="2" id="KW-0813">Transport</keyword>
<name>A0A835KYV5_SPOEX</name>
<accession>A0A835KYV5</accession>
<feature type="transmembrane region" description="Helical" evidence="8">
    <location>
        <begin position="1201"/>
        <end position="1221"/>
    </location>
</feature>
<feature type="transmembrane region" description="Helical" evidence="8">
    <location>
        <begin position="1270"/>
        <end position="1288"/>
    </location>
</feature>
<dbReference type="PROSITE" id="PS50850">
    <property type="entry name" value="MFS"/>
    <property type="match status" value="3"/>
</dbReference>
<keyword evidence="4" id="KW-0762">Sugar transport</keyword>
<evidence type="ECO:0000259" key="9">
    <source>
        <dbReference type="PROSITE" id="PS50850"/>
    </source>
</evidence>
<feature type="transmembrane region" description="Helical" evidence="8">
    <location>
        <begin position="528"/>
        <end position="550"/>
    </location>
</feature>
<feature type="transmembrane region" description="Helical" evidence="8">
    <location>
        <begin position="1166"/>
        <end position="1189"/>
    </location>
</feature>
<feature type="transmembrane region" description="Helical" evidence="8">
    <location>
        <begin position="128"/>
        <end position="146"/>
    </location>
</feature>
<evidence type="ECO:0000256" key="6">
    <source>
        <dbReference type="ARBA" id="ARBA00022989"/>
    </source>
</evidence>
<feature type="transmembrane region" description="Helical" evidence="8">
    <location>
        <begin position="434"/>
        <end position="455"/>
    </location>
</feature>
<dbReference type="EMBL" id="JACKWZ010000489">
    <property type="protein sequence ID" value="KAF9407268.1"/>
    <property type="molecule type" value="Genomic_DNA"/>
</dbReference>
<dbReference type="InterPro" id="IPR005829">
    <property type="entry name" value="Sugar_transporter_CS"/>
</dbReference>
<feature type="transmembrane region" description="Helical" evidence="8">
    <location>
        <begin position="834"/>
        <end position="856"/>
    </location>
</feature>
<dbReference type="GO" id="GO:0022857">
    <property type="term" value="F:transmembrane transporter activity"/>
    <property type="evidence" value="ECO:0007669"/>
    <property type="project" value="InterPro"/>
</dbReference>
<dbReference type="SUPFAM" id="SSF103473">
    <property type="entry name" value="MFS general substrate transporter"/>
    <property type="match status" value="3"/>
</dbReference>
<evidence type="ECO:0000256" key="5">
    <source>
        <dbReference type="ARBA" id="ARBA00022692"/>
    </source>
</evidence>
<comment type="caution">
    <text evidence="10">The sequence shown here is derived from an EMBL/GenBank/DDBJ whole genome shotgun (WGS) entry which is preliminary data.</text>
</comment>
<keyword evidence="5 8" id="KW-0812">Transmembrane</keyword>
<dbReference type="InterPro" id="IPR036259">
    <property type="entry name" value="MFS_trans_sf"/>
</dbReference>
<feature type="transmembrane region" description="Helical" evidence="8">
    <location>
        <begin position="152"/>
        <end position="174"/>
    </location>
</feature>
<feature type="transmembrane region" description="Helical" evidence="8">
    <location>
        <begin position="868"/>
        <end position="889"/>
    </location>
</feature>
<feature type="transmembrane region" description="Helical" evidence="8">
    <location>
        <begin position="298"/>
        <end position="321"/>
    </location>
</feature>
<evidence type="ECO:0000313" key="10">
    <source>
        <dbReference type="EMBL" id="KAF9407268.1"/>
    </source>
</evidence>
<keyword evidence="7 8" id="KW-0472">Membrane</keyword>
<keyword evidence="6 8" id="KW-1133">Transmembrane helix</keyword>
<feature type="transmembrane region" description="Helical" evidence="8">
    <location>
        <begin position="996"/>
        <end position="1014"/>
    </location>
</feature>
<evidence type="ECO:0000256" key="7">
    <source>
        <dbReference type="ARBA" id="ARBA00023136"/>
    </source>
</evidence>
<dbReference type="Gene3D" id="1.20.1250.20">
    <property type="entry name" value="MFS general substrate transporter like domains"/>
    <property type="match status" value="3"/>
</dbReference>
<evidence type="ECO:0000256" key="1">
    <source>
        <dbReference type="ARBA" id="ARBA00004651"/>
    </source>
</evidence>
<feature type="transmembrane region" description="Helical" evidence="8">
    <location>
        <begin position="807"/>
        <end position="828"/>
    </location>
</feature>
<feature type="transmembrane region" description="Helical" evidence="8">
    <location>
        <begin position="400"/>
        <end position="422"/>
    </location>
</feature>
<feature type="transmembrane region" description="Helical" evidence="8">
    <location>
        <begin position="1101"/>
        <end position="1131"/>
    </location>
</feature>
<feature type="transmembrane region" description="Helical" evidence="8">
    <location>
        <begin position="1241"/>
        <end position="1264"/>
    </location>
</feature>
<feature type="domain" description="Major facilitator superfamily (MFS) profile" evidence="9">
    <location>
        <begin position="432"/>
        <end position="858"/>
    </location>
</feature>
<evidence type="ECO:0000256" key="2">
    <source>
        <dbReference type="ARBA" id="ARBA00022448"/>
    </source>
</evidence>
<comment type="subcellular location">
    <subcellularLocation>
        <location evidence="1">Cell membrane</location>
        <topology evidence="1">Multi-pass membrane protein</topology>
    </subcellularLocation>
</comment>
<feature type="transmembrane region" description="Helical" evidence="8">
    <location>
        <begin position="667"/>
        <end position="693"/>
    </location>
</feature>